<sequence>MFGLVKLFVCITTLVSTGATGQLIQNPLYIIRNAETDPASGNLSTTGLARASNCLPNVFSKNSQYDIGLIISCKGDSKTSPCQATLKTTMPLAESLGLSIDSTCDSTGETASQYCLKQLMLNFSSSSSKSILLVWDENHFKTLRDEFGLRNLPRDQPDAIFTLRNGIFVSQTSQNCPGIDFPTADSTQNGVPSPPTTGVTGLTSSQWDALVSNLYYTTTLTISAPNPTGTAMLLRRSEKAGGLNAKPPFSHYSHFTRKIFRKYSGRL</sequence>
<feature type="chain" id="PRO_5001649157" evidence="1">
    <location>
        <begin position="22"/>
        <end position="267"/>
    </location>
</feature>
<gene>
    <name evidence="2" type="ORF">GALMADRAFT_249697</name>
</gene>
<dbReference type="STRING" id="685588.A0A067SXM7"/>
<evidence type="ECO:0000256" key="1">
    <source>
        <dbReference type="SAM" id="SignalP"/>
    </source>
</evidence>
<evidence type="ECO:0000313" key="2">
    <source>
        <dbReference type="EMBL" id="KDR74812.1"/>
    </source>
</evidence>
<feature type="signal peptide" evidence="1">
    <location>
        <begin position="1"/>
        <end position="21"/>
    </location>
</feature>
<dbReference type="AlphaFoldDB" id="A0A067SXM7"/>
<proteinExistence type="predicted"/>
<dbReference type="HOGENOM" id="CLU_1042235_0_0_1"/>
<dbReference type="EMBL" id="KL142382">
    <property type="protein sequence ID" value="KDR74812.1"/>
    <property type="molecule type" value="Genomic_DNA"/>
</dbReference>
<organism evidence="2 3">
    <name type="scientific">Galerina marginata (strain CBS 339.88)</name>
    <dbReference type="NCBI Taxonomy" id="685588"/>
    <lineage>
        <taxon>Eukaryota</taxon>
        <taxon>Fungi</taxon>
        <taxon>Dikarya</taxon>
        <taxon>Basidiomycota</taxon>
        <taxon>Agaricomycotina</taxon>
        <taxon>Agaricomycetes</taxon>
        <taxon>Agaricomycetidae</taxon>
        <taxon>Agaricales</taxon>
        <taxon>Agaricineae</taxon>
        <taxon>Strophariaceae</taxon>
        <taxon>Galerina</taxon>
    </lineage>
</organism>
<accession>A0A067SXM7</accession>
<reference evidence="3" key="1">
    <citation type="journal article" date="2014" name="Proc. Natl. Acad. Sci. U.S.A.">
        <title>Extensive sampling of basidiomycete genomes demonstrates inadequacy of the white-rot/brown-rot paradigm for wood decay fungi.</title>
        <authorList>
            <person name="Riley R."/>
            <person name="Salamov A.A."/>
            <person name="Brown D.W."/>
            <person name="Nagy L.G."/>
            <person name="Floudas D."/>
            <person name="Held B.W."/>
            <person name="Levasseur A."/>
            <person name="Lombard V."/>
            <person name="Morin E."/>
            <person name="Otillar R."/>
            <person name="Lindquist E.A."/>
            <person name="Sun H."/>
            <person name="LaButti K.M."/>
            <person name="Schmutz J."/>
            <person name="Jabbour D."/>
            <person name="Luo H."/>
            <person name="Baker S.E."/>
            <person name="Pisabarro A.G."/>
            <person name="Walton J.D."/>
            <person name="Blanchette R.A."/>
            <person name="Henrissat B."/>
            <person name="Martin F."/>
            <person name="Cullen D."/>
            <person name="Hibbett D.S."/>
            <person name="Grigoriev I.V."/>
        </authorList>
    </citation>
    <scope>NUCLEOTIDE SEQUENCE [LARGE SCALE GENOMIC DNA]</scope>
    <source>
        <strain evidence="3">CBS 339.88</strain>
    </source>
</reference>
<dbReference type="OrthoDB" id="425925at2759"/>
<protein>
    <submittedName>
        <fullName evidence="2">Uncharacterized protein</fullName>
    </submittedName>
</protein>
<keyword evidence="1" id="KW-0732">Signal</keyword>
<name>A0A067SXM7_GALM3</name>
<dbReference type="Proteomes" id="UP000027222">
    <property type="component" value="Unassembled WGS sequence"/>
</dbReference>
<evidence type="ECO:0000313" key="3">
    <source>
        <dbReference type="Proteomes" id="UP000027222"/>
    </source>
</evidence>
<keyword evidence="3" id="KW-1185">Reference proteome</keyword>